<sequence>MALTFTGTMSVATANGEDVRSVLWAALGCNIAWGIVDGTIHVLTSVTERARTRARRLAIRRAGDGEALARLRALLPEGSGQALDDGQLRTLLDWLRAEPEPDGPERITPDDLRAAVAIFALVVIATMPPVVPFRLIDDLHGAMRLSNAIALAMLFAIGWSLDRQIGPGTLRMRIATPLIGSVLVIVTIALGG</sequence>
<evidence type="ECO:0000313" key="2">
    <source>
        <dbReference type="EMBL" id="TNC65380.1"/>
    </source>
</evidence>
<keyword evidence="1" id="KW-0472">Membrane</keyword>
<reference evidence="2 3" key="1">
    <citation type="submission" date="2019-06" db="EMBL/GenBank/DDBJ databases">
        <authorList>
            <person name="Jiang L."/>
        </authorList>
    </citation>
    <scope>NUCLEOTIDE SEQUENCE [LARGE SCALE GENOMIC DNA]</scope>
    <source>
        <strain evidence="2 3">YIM 48858</strain>
    </source>
</reference>
<feature type="transmembrane region" description="Helical" evidence="1">
    <location>
        <begin position="142"/>
        <end position="162"/>
    </location>
</feature>
<feature type="transmembrane region" description="Helical" evidence="1">
    <location>
        <begin position="174"/>
        <end position="191"/>
    </location>
</feature>
<keyword evidence="1" id="KW-1133">Transmembrane helix</keyword>
<dbReference type="EMBL" id="VDFV01000038">
    <property type="protein sequence ID" value="TNC65380.1"/>
    <property type="molecule type" value="Genomic_DNA"/>
</dbReference>
<gene>
    <name evidence="2" type="ORF">FHG71_17660</name>
</gene>
<dbReference type="RefSeq" id="WP_139083021.1">
    <property type="nucleotide sequence ID" value="NZ_VDFV01000038.1"/>
</dbReference>
<evidence type="ECO:0000256" key="1">
    <source>
        <dbReference type="SAM" id="Phobius"/>
    </source>
</evidence>
<dbReference type="OrthoDB" id="978987at2"/>
<comment type="caution">
    <text evidence="2">The sequence shown here is derived from an EMBL/GenBank/DDBJ whole genome shotgun (WGS) entry which is preliminary data.</text>
</comment>
<name>A0A5C4N8I2_9RHOB</name>
<protein>
    <recommendedName>
        <fullName evidence="4">VIT family protein</fullName>
    </recommendedName>
</protein>
<dbReference type="Proteomes" id="UP000305709">
    <property type="component" value="Unassembled WGS sequence"/>
</dbReference>
<dbReference type="AlphaFoldDB" id="A0A5C4N8I2"/>
<keyword evidence="1" id="KW-0812">Transmembrane</keyword>
<proteinExistence type="predicted"/>
<evidence type="ECO:0008006" key="4">
    <source>
        <dbReference type="Google" id="ProtNLM"/>
    </source>
</evidence>
<organism evidence="2 3">
    <name type="scientific">Rubellimicrobium roseum</name>
    <dbReference type="NCBI Taxonomy" id="687525"/>
    <lineage>
        <taxon>Bacteria</taxon>
        <taxon>Pseudomonadati</taxon>
        <taxon>Pseudomonadota</taxon>
        <taxon>Alphaproteobacteria</taxon>
        <taxon>Rhodobacterales</taxon>
        <taxon>Roseobacteraceae</taxon>
        <taxon>Rubellimicrobium</taxon>
    </lineage>
</organism>
<feature type="transmembrane region" description="Helical" evidence="1">
    <location>
        <begin position="114"/>
        <end position="136"/>
    </location>
</feature>
<evidence type="ECO:0000313" key="3">
    <source>
        <dbReference type="Proteomes" id="UP000305709"/>
    </source>
</evidence>
<accession>A0A5C4N8I2</accession>
<keyword evidence="3" id="KW-1185">Reference proteome</keyword>
<feature type="transmembrane region" description="Helical" evidence="1">
    <location>
        <begin position="24"/>
        <end position="46"/>
    </location>
</feature>